<dbReference type="PANTHER" id="PTHR35103">
    <property type="entry name" value="OS06G0115700 PROTEIN"/>
    <property type="match status" value="1"/>
</dbReference>
<dbReference type="PANTHER" id="PTHR35103:SF1">
    <property type="entry name" value="OS06G0115700 PROTEIN"/>
    <property type="match status" value="1"/>
</dbReference>
<feature type="region of interest" description="Disordered" evidence="1">
    <location>
        <begin position="75"/>
        <end position="146"/>
    </location>
</feature>
<feature type="compositionally biased region" description="Polar residues" evidence="1">
    <location>
        <begin position="208"/>
        <end position="220"/>
    </location>
</feature>
<feature type="compositionally biased region" description="Basic residues" evidence="1">
    <location>
        <begin position="230"/>
        <end position="239"/>
    </location>
</feature>
<evidence type="ECO:0000313" key="3">
    <source>
        <dbReference type="Proteomes" id="UP001159364"/>
    </source>
</evidence>
<name>A0AAV8SAQ6_9ROSI</name>
<evidence type="ECO:0000256" key="1">
    <source>
        <dbReference type="SAM" id="MobiDB-lite"/>
    </source>
</evidence>
<evidence type="ECO:0000313" key="2">
    <source>
        <dbReference type="EMBL" id="KAJ8749229.1"/>
    </source>
</evidence>
<sequence length="239" mass="26858">MVVPLGPGKFYGSGLPRPRIYTDVKFNVERIDPPASVMEPFLTWAREAHWSMGGLSFERLRLQGRIEGNIDRLRKQKDKQAKLEGSSVSPNPVKHHVQPGANGKSDKDRKRVASISPPPAPKVAKRRKFVEESEEEETIERVDSRKQPARKLVGDFDRVAKENVANVTGKMRTRKMVMQEEEDCDVMTVVEEVSRGNSKGKKLKSRVKGNNGQETGSSSAAKVLRTSPRFAKRKQKLVL</sequence>
<dbReference type="EMBL" id="JAIWQS010000012">
    <property type="protein sequence ID" value="KAJ8749229.1"/>
    <property type="molecule type" value="Genomic_DNA"/>
</dbReference>
<organism evidence="2 3">
    <name type="scientific">Erythroxylum novogranatense</name>
    <dbReference type="NCBI Taxonomy" id="1862640"/>
    <lineage>
        <taxon>Eukaryota</taxon>
        <taxon>Viridiplantae</taxon>
        <taxon>Streptophyta</taxon>
        <taxon>Embryophyta</taxon>
        <taxon>Tracheophyta</taxon>
        <taxon>Spermatophyta</taxon>
        <taxon>Magnoliopsida</taxon>
        <taxon>eudicotyledons</taxon>
        <taxon>Gunneridae</taxon>
        <taxon>Pentapetalae</taxon>
        <taxon>rosids</taxon>
        <taxon>fabids</taxon>
        <taxon>Malpighiales</taxon>
        <taxon>Erythroxylaceae</taxon>
        <taxon>Erythroxylum</taxon>
    </lineage>
</organism>
<gene>
    <name evidence="2" type="ORF">K2173_018705</name>
</gene>
<reference evidence="2 3" key="1">
    <citation type="submission" date="2021-09" db="EMBL/GenBank/DDBJ databases">
        <title>Genomic insights and catalytic innovation underlie evolution of tropane alkaloids biosynthesis.</title>
        <authorList>
            <person name="Wang Y.-J."/>
            <person name="Tian T."/>
            <person name="Huang J.-P."/>
            <person name="Huang S.-X."/>
        </authorList>
    </citation>
    <scope>NUCLEOTIDE SEQUENCE [LARGE SCALE GENOMIC DNA]</scope>
    <source>
        <strain evidence="2">KIB-2018</strain>
        <tissue evidence="2">Leaf</tissue>
    </source>
</reference>
<comment type="caution">
    <text evidence="2">The sequence shown here is derived from an EMBL/GenBank/DDBJ whole genome shotgun (WGS) entry which is preliminary data.</text>
</comment>
<accession>A0AAV8SAQ6</accession>
<dbReference type="AlphaFoldDB" id="A0AAV8SAQ6"/>
<keyword evidence="3" id="KW-1185">Reference proteome</keyword>
<feature type="region of interest" description="Disordered" evidence="1">
    <location>
        <begin position="193"/>
        <end position="239"/>
    </location>
</feature>
<feature type="compositionally biased region" description="Basic residues" evidence="1">
    <location>
        <begin position="198"/>
        <end position="207"/>
    </location>
</feature>
<proteinExistence type="predicted"/>
<dbReference type="Proteomes" id="UP001159364">
    <property type="component" value="Linkage Group LG12"/>
</dbReference>
<protein>
    <submittedName>
        <fullName evidence="2">Uncharacterized protein</fullName>
    </submittedName>
</protein>